<dbReference type="InterPro" id="IPR036890">
    <property type="entry name" value="HATPase_C_sf"/>
</dbReference>
<dbReference type="AlphaFoldDB" id="A0A5C4LAT8"/>
<evidence type="ECO:0000256" key="16">
    <source>
        <dbReference type="ARBA" id="ARBA00023170"/>
    </source>
</evidence>
<evidence type="ECO:0000256" key="5">
    <source>
        <dbReference type="ARBA" id="ARBA00022553"/>
    </source>
</evidence>
<gene>
    <name evidence="19" type="ORF">FF100_28660</name>
</gene>
<evidence type="ECO:0000313" key="20">
    <source>
        <dbReference type="Proteomes" id="UP000305267"/>
    </source>
</evidence>
<dbReference type="Pfam" id="PF13426">
    <property type="entry name" value="PAS_9"/>
    <property type="match status" value="2"/>
</dbReference>
<evidence type="ECO:0000256" key="10">
    <source>
        <dbReference type="ARBA" id="ARBA00022737"/>
    </source>
</evidence>
<dbReference type="OrthoDB" id="341208at2"/>
<evidence type="ECO:0000256" key="11">
    <source>
        <dbReference type="ARBA" id="ARBA00022741"/>
    </source>
</evidence>
<feature type="domain" description="PAC" evidence="18">
    <location>
        <begin position="508"/>
        <end position="560"/>
    </location>
</feature>
<evidence type="ECO:0000256" key="4">
    <source>
        <dbReference type="ARBA" id="ARBA00022543"/>
    </source>
</evidence>
<dbReference type="Proteomes" id="UP000305267">
    <property type="component" value="Unassembled WGS sequence"/>
</dbReference>
<keyword evidence="6" id="KW-0716">Sensory transduction</keyword>
<evidence type="ECO:0000256" key="9">
    <source>
        <dbReference type="ARBA" id="ARBA00022679"/>
    </source>
</evidence>
<dbReference type="PANTHER" id="PTHR41523:SF7">
    <property type="entry name" value="HISTIDINE KINASE"/>
    <property type="match status" value="1"/>
</dbReference>
<dbReference type="SMART" id="SM00091">
    <property type="entry name" value="PAS"/>
    <property type="match status" value="3"/>
</dbReference>
<dbReference type="InterPro" id="IPR000700">
    <property type="entry name" value="PAS-assoc_C"/>
</dbReference>
<dbReference type="PROSITE" id="PS50112">
    <property type="entry name" value="PAS"/>
    <property type="match status" value="1"/>
</dbReference>
<keyword evidence="14" id="KW-0157">Chromophore</keyword>
<keyword evidence="12" id="KW-0418">Kinase</keyword>
<keyword evidence="9" id="KW-0808">Transferase</keyword>
<sequence length="756" mass="82021">MTGASLKSLTREELEAEILRLRAAWPGADGEALPTPCRDAAGIPTARASSAARQRAVFTSAIDFAMVVTDTDGIITDWNPGAEHVMGWTAAEMCGQDATRFFTPEDRAAGRIEHEMQKALQDGRANDERWHLRKDGQRFWASGEMMPLHEEGVHLGFVKILRDRTEQREALLQQQAEAAFMHSVLASSANCIKVLDLDTRLTFMNEGGMKVMEISDFNDVQGCPWPEFWVGQGHQDVLAAVAAAKAGGVGHFPGQANTYRGTPRWWDVQVTPIPGPDGQPNKLLAVSRDISDQKAVERQLAASEARWRGLFDGMQEGFFLGELVRDTGGRAVDYRFLEINPAFARQSGLPVDSVGQTIRTFVPDIDQWLIDNCARVVETGEPTLFEINVPGLNRTFEVRANKDRDDRFSCLFLDITGRKQAETALQASEARLLTVMETVPVGILVAEAPSGRILMGNGRLADMLGHGTLYASSSNAYDGFTAFHADGSPVAAHEYPLARLCTGECDQAELEAQYQRPDGQRIWIVISGAATKDAEGQTVGAVVAVSDISQRKAAEVQQDLLNRELSHRMKNTLAIVQAIATQTLRNARGLDEARDALSARLVTLGKAHDMLLTGQGESADVRAVIEGALELHDDGKGRFILDGPALRVGGSAALSLALMTHELATNAAKYGALRTPKGRVRIDWTITGDPGLETVQLRWQESGGPPVVPPTRRGFGSRLIERGLAGAVGGEVVTDYPPEGVICTLTAPLAGFLDNF</sequence>
<dbReference type="PROSITE" id="PS50113">
    <property type="entry name" value="PAC"/>
    <property type="match status" value="3"/>
</dbReference>
<dbReference type="EMBL" id="VDDA01000021">
    <property type="protein sequence ID" value="TNC08802.1"/>
    <property type="molecule type" value="Genomic_DNA"/>
</dbReference>
<dbReference type="Pfam" id="PF07536">
    <property type="entry name" value="HWE_HK"/>
    <property type="match status" value="1"/>
</dbReference>
<evidence type="ECO:0000259" key="18">
    <source>
        <dbReference type="PROSITE" id="PS50113"/>
    </source>
</evidence>
<dbReference type="CDD" id="cd00130">
    <property type="entry name" value="PAS"/>
    <property type="match status" value="2"/>
</dbReference>
<keyword evidence="20" id="KW-1185">Reference proteome</keyword>
<dbReference type="InterPro" id="IPR000014">
    <property type="entry name" value="PAS"/>
</dbReference>
<dbReference type="Pfam" id="PF08448">
    <property type="entry name" value="PAS_4"/>
    <property type="match status" value="1"/>
</dbReference>
<keyword evidence="16" id="KW-0675">Receptor</keyword>
<evidence type="ECO:0000256" key="13">
    <source>
        <dbReference type="ARBA" id="ARBA00022840"/>
    </source>
</evidence>
<dbReference type="Pfam" id="PF13188">
    <property type="entry name" value="PAS_8"/>
    <property type="match status" value="1"/>
</dbReference>
<dbReference type="InterPro" id="IPR013656">
    <property type="entry name" value="PAS_4"/>
</dbReference>
<keyword evidence="13" id="KW-0067">ATP-binding</keyword>
<name>A0A5C4LAT8_9HYPH</name>
<proteinExistence type="predicted"/>
<dbReference type="EC" id="2.7.13.3" evidence="2"/>
<dbReference type="SMART" id="SM00086">
    <property type="entry name" value="PAC"/>
    <property type="match status" value="3"/>
</dbReference>
<evidence type="ECO:0000256" key="8">
    <source>
        <dbReference type="ARBA" id="ARBA00022643"/>
    </source>
</evidence>
<keyword evidence="10" id="KW-0677">Repeat</keyword>
<feature type="domain" description="PAC" evidence="18">
    <location>
        <begin position="250"/>
        <end position="302"/>
    </location>
</feature>
<evidence type="ECO:0000256" key="6">
    <source>
        <dbReference type="ARBA" id="ARBA00022606"/>
    </source>
</evidence>
<feature type="domain" description="PAS" evidence="17">
    <location>
        <begin position="50"/>
        <end position="123"/>
    </location>
</feature>
<dbReference type="GO" id="GO:0004673">
    <property type="term" value="F:protein histidine kinase activity"/>
    <property type="evidence" value="ECO:0007669"/>
    <property type="project" value="UniProtKB-EC"/>
</dbReference>
<comment type="caution">
    <text evidence="19">The sequence shown here is derived from an EMBL/GenBank/DDBJ whole genome shotgun (WGS) entry which is preliminary data.</text>
</comment>
<dbReference type="GO" id="GO:0005524">
    <property type="term" value="F:ATP binding"/>
    <property type="evidence" value="ECO:0007669"/>
    <property type="project" value="UniProtKB-KW"/>
</dbReference>
<accession>A0A5C4LAT8</accession>
<dbReference type="InterPro" id="IPR001610">
    <property type="entry name" value="PAC"/>
</dbReference>
<keyword evidence="15" id="KW-0843">Virulence</keyword>
<feature type="domain" description="PAC" evidence="18">
    <location>
        <begin position="125"/>
        <end position="176"/>
    </location>
</feature>
<organism evidence="19 20">
    <name type="scientific">Methylobacterium terricola</name>
    <dbReference type="NCBI Taxonomy" id="2583531"/>
    <lineage>
        <taxon>Bacteria</taxon>
        <taxon>Pseudomonadati</taxon>
        <taxon>Pseudomonadota</taxon>
        <taxon>Alphaproteobacteria</taxon>
        <taxon>Hyphomicrobiales</taxon>
        <taxon>Methylobacteriaceae</taxon>
        <taxon>Methylobacterium</taxon>
    </lineage>
</organism>
<dbReference type="RefSeq" id="WP_139039164.1">
    <property type="nucleotide sequence ID" value="NZ_VDDA01000021.1"/>
</dbReference>
<evidence type="ECO:0000313" key="19">
    <source>
        <dbReference type="EMBL" id="TNC08802.1"/>
    </source>
</evidence>
<keyword evidence="7" id="KW-0285">Flavoprotein</keyword>
<dbReference type="Gene3D" id="3.30.450.20">
    <property type="entry name" value="PAS domain"/>
    <property type="match status" value="4"/>
</dbReference>
<dbReference type="GO" id="GO:0009881">
    <property type="term" value="F:photoreceptor activity"/>
    <property type="evidence" value="ECO:0007669"/>
    <property type="project" value="UniProtKB-KW"/>
</dbReference>
<dbReference type="PANTHER" id="PTHR41523">
    <property type="entry name" value="TWO-COMPONENT SYSTEM SENSOR PROTEIN"/>
    <property type="match status" value="1"/>
</dbReference>
<keyword evidence="5" id="KW-0597">Phosphoprotein</keyword>
<reference evidence="19 20" key="1">
    <citation type="submission" date="2019-06" db="EMBL/GenBank/DDBJ databases">
        <title>Genome of Methylobacterium sp. 17Sr1-39.</title>
        <authorList>
            <person name="Seo T."/>
        </authorList>
    </citation>
    <scope>NUCLEOTIDE SEQUENCE [LARGE SCALE GENOMIC DNA]</scope>
    <source>
        <strain evidence="19 20">17Sr1-39</strain>
    </source>
</reference>
<dbReference type="InterPro" id="IPR011102">
    <property type="entry name" value="Sig_transdc_His_kinase_HWE"/>
</dbReference>
<evidence type="ECO:0000256" key="2">
    <source>
        <dbReference type="ARBA" id="ARBA00012438"/>
    </source>
</evidence>
<dbReference type="Gene3D" id="3.30.565.10">
    <property type="entry name" value="Histidine kinase-like ATPase, C-terminal domain"/>
    <property type="match status" value="1"/>
</dbReference>
<evidence type="ECO:0000259" key="17">
    <source>
        <dbReference type="PROSITE" id="PS50112"/>
    </source>
</evidence>
<evidence type="ECO:0000256" key="12">
    <source>
        <dbReference type="ARBA" id="ARBA00022777"/>
    </source>
</evidence>
<evidence type="ECO:0000256" key="14">
    <source>
        <dbReference type="ARBA" id="ARBA00022991"/>
    </source>
</evidence>
<protein>
    <recommendedName>
        <fullName evidence="3">Blue-light-activated histidine kinase</fullName>
        <ecNumber evidence="2">2.7.13.3</ecNumber>
    </recommendedName>
</protein>
<dbReference type="SUPFAM" id="SSF55785">
    <property type="entry name" value="PYP-like sensor domain (PAS domain)"/>
    <property type="match status" value="4"/>
</dbReference>
<dbReference type="InterPro" id="IPR035965">
    <property type="entry name" value="PAS-like_dom_sf"/>
</dbReference>
<evidence type="ECO:0000256" key="1">
    <source>
        <dbReference type="ARBA" id="ARBA00000085"/>
    </source>
</evidence>
<evidence type="ECO:0000256" key="7">
    <source>
        <dbReference type="ARBA" id="ARBA00022630"/>
    </source>
</evidence>
<evidence type="ECO:0000256" key="3">
    <source>
        <dbReference type="ARBA" id="ARBA00021740"/>
    </source>
</evidence>
<evidence type="ECO:0000256" key="15">
    <source>
        <dbReference type="ARBA" id="ARBA00023026"/>
    </source>
</evidence>
<dbReference type="NCBIfam" id="TIGR00229">
    <property type="entry name" value="sensory_box"/>
    <property type="match status" value="2"/>
</dbReference>
<keyword evidence="4" id="KW-0600">Photoreceptor protein</keyword>
<keyword evidence="11" id="KW-0547">Nucleotide-binding</keyword>
<keyword evidence="8" id="KW-0288">FMN</keyword>
<comment type="catalytic activity">
    <reaction evidence="1">
        <text>ATP + protein L-histidine = ADP + protein N-phospho-L-histidine.</text>
        <dbReference type="EC" id="2.7.13.3"/>
    </reaction>
</comment>
<dbReference type="SMART" id="SM00911">
    <property type="entry name" value="HWE_HK"/>
    <property type="match status" value="1"/>
</dbReference>